<dbReference type="InterPro" id="IPR050248">
    <property type="entry name" value="Polysacc_deacetylase_ArnD"/>
</dbReference>
<dbReference type="PROSITE" id="PS51677">
    <property type="entry name" value="NODB"/>
    <property type="match status" value="1"/>
</dbReference>
<dbReference type="InterPro" id="IPR011330">
    <property type="entry name" value="Glyco_hydro/deAcase_b/a-brl"/>
</dbReference>
<dbReference type="PANTHER" id="PTHR10587">
    <property type="entry name" value="GLYCOSYL TRANSFERASE-RELATED"/>
    <property type="match status" value="1"/>
</dbReference>
<feature type="domain" description="NodB homology" evidence="2">
    <location>
        <begin position="102"/>
        <end position="286"/>
    </location>
</feature>
<dbReference type="EMBL" id="JALKFT010000039">
    <property type="protein sequence ID" value="MCK9878616.1"/>
    <property type="molecule type" value="Genomic_DNA"/>
</dbReference>
<accession>A0ABT0K4H4</accession>
<keyword evidence="4" id="KW-1185">Reference proteome</keyword>
<dbReference type="Gene3D" id="3.20.20.370">
    <property type="entry name" value="Glycoside hydrolase/deacetylase"/>
    <property type="match status" value="1"/>
</dbReference>
<sequence>MTSQRFTVPDMEGNGPSRRRLLAAGSAAAAAAGLAACSGSASPAGSAGAAGAGSTPRPLRAPATATAPATPGSVAASAPPPGPDLVPGGPATAVANGPRDRPRVALTFHLGPHETGQDPALARQLLGEAADLGVPITVFAVGQWLDAHQDLIPPILAAGNEVANHTYTHPTLTALPAGQVAAEIAGCRDVLARLTPTQGRYFRPSGTSTASPLILTEAGAAGYRTVVDFDVDPLDYTSPGADAVVARVRAGLRPGSIVSLHFGYPGTVAAFPRIATLLRTAGLTPVTVHDLLTT</sequence>
<evidence type="ECO:0000313" key="3">
    <source>
        <dbReference type="EMBL" id="MCK9878616.1"/>
    </source>
</evidence>
<dbReference type="PROSITE" id="PS51318">
    <property type="entry name" value="TAT"/>
    <property type="match status" value="1"/>
</dbReference>
<organism evidence="3 4">
    <name type="scientific">Frankia umida</name>
    <dbReference type="NCBI Taxonomy" id="573489"/>
    <lineage>
        <taxon>Bacteria</taxon>
        <taxon>Bacillati</taxon>
        <taxon>Actinomycetota</taxon>
        <taxon>Actinomycetes</taxon>
        <taxon>Frankiales</taxon>
        <taxon>Frankiaceae</taxon>
        <taxon>Frankia</taxon>
    </lineage>
</organism>
<dbReference type="RefSeq" id="WP_248826708.1">
    <property type="nucleotide sequence ID" value="NZ_JALKFT010000039.1"/>
</dbReference>
<dbReference type="InterPro" id="IPR006311">
    <property type="entry name" value="TAT_signal"/>
</dbReference>
<dbReference type="SUPFAM" id="SSF88713">
    <property type="entry name" value="Glycoside hydrolase/deacetylase"/>
    <property type="match status" value="1"/>
</dbReference>
<evidence type="ECO:0000313" key="4">
    <source>
        <dbReference type="Proteomes" id="UP001201873"/>
    </source>
</evidence>
<evidence type="ECO:0000259" key="2">
    <source>
        <dbReference type="PROSITE" id="PS51677"/>
    </source>
</evidence>
<dbReference type="InterPro" id="IPR002509">
    <property type="entry name" value="NODB_dom"/>
</dbReference>
<dbReference type="CDD" id="cd10917">
    <property type="entry name" value="CE4_NodB_like_6s_7s"/>
    <property type="match status" value="1"/>
</dbReference>
<feature type="region of interest" description="Disordered" evidence="1">
    <location>
        <begin position="34"/>
        <end position="98"/>
    </location>
</feature>
<name>A0ABT0K4H4_9ACTN</name>
<evidence type="ECO:0000256" key="1">
    <source>
        <dbReference type="SAM" id="MobiDB-lite"/>
    </source>
</evidence>
<dbReference type="Proteomes" id="UP001201873">
    <property type="component" value="Unassembled WGS sequence"/>
</dbReference>
<dbReference type="Pfam" id="PF01522">
    <property type="entry name" value="Polysacc_deac_1"/>
    <property type="match status" value="1"/>
</dbReference>
<gene>
    <name evidence="3" type="ORF">MXD59_23105</name>
</gene>
<protein>
    <submittedName>
        <fullName evidence="3">Polysaccharide deacetylase family protein</fullName>
    </submittedName>
</protein>
<feature type="compositionally biased region" description="Low complexity" evidence="1">
    <location>
        <begin position="34"/>
        <end position="77"/>
    </location>
</feature>
<comment type="caution">
    <text evidence="3">The sequence shown here is derived from an EMBL/GenBank/DDBJ whole genome shotgun (WGS) entry which is preliminary data.</text>
</comment>
<reference evidence="3 4" key="1">
    <citation type="submission" date="2022-04" db="EMBL/GenBank/DDBJ databases">
        <title>Genome diversity in the genus Frankia.</title>
        <authorList>
            <person name="Carlos-Shanley C."/>
            <person name="Hahn D."/>
        </authorList>
    </citation>
    <scope>NUCLEOTIDE SEQUENCE [LARGE SCALE GENOMIC DNA]</scope>
    <source>
        <strain evidence="3 4">Ag45/Mut15</strain>
    </source>
</reference>
<proteinExistence type="predicted"/>